<accession>A0ABT9NCA3</accession>
<organism evidence="6 7">
    <name type="scientific">Arcanobacterium wilhelmae</name>
    <dbReference type="NCBI Taxonomy" id="1803177"/>
    <lineage>
        <taxon>Bacteria</taxon>
        <taxon>Bacillati</taxon>
        <taxon>Actinomycetota</taxon>
        <taxon>Actinomycetes</taxon>
        <taxon>Actinomycetales</taxon>
        <taxon>Actinomycetaceae</taxon>
        <taxon>Arcanobacterium</taxon>
    </lineage>
</organism>
<proteinExistence type="inferred from homology"/>
<dbReference type="Pfam" id="PF00005">
    <property type="entry name" value="ABC_tran"/>
    <property type="match status" value="1"/>
</dbReference>
<dbReference type="CDD" id="cd03255">
    <property type="entry name" value="ABC_MJ0796_LolCDE_FtsE"/>
    <property type="match status" value="1"/>
</dbReference>
<evidence type="ECO:0000256" key="4">
    <source>
        <dbReference type="ARBA" id="ARBA00022840"/>
    </source>
</evidence>
<dbReference type="InterPro" id="IPR027417">
    <property type="entry name" value="P-loop_NTPase"/>
</dbReference>
<evidence type="ECO:0000259" key="5">
    <source>
        <dbReference type="PROSITE" id="PS50893"/>
    </source>
</evidence>
<dbReference type="GO" id="GO:0005524">
    <property type="term" value="F:ATP binding"/>
    <property type="evidence" value="ECO:0007669"/>
    <property type="project" value="UniProtKB-KW"/>
</dbReference>
<feature type="domain" description="ABC transporter" evidence="5">
    <location>
        <begin position="4"/>
        <end position="215"/>
    </location>
</feature>
<dbReference type="PANTHER" id="PTHR42798">
    <property type="entry name" value="LIPOPROTEIN-RELEASING SYSTEM ATP-BINDING PROTEIN LOLD"/>
    <property type="match status" value="1"/>
</dbReference>
<dbReference type="Proteomes" id="UP001235966">
    <property type="component" value="Unassembled WGS sequence"/>
</dbReference>
<dbReference type="RefSeq" id="WP_278058344.1">
    <property type="nucleotide sequence ID" value="NZ_CP121247.1"/>
</dbReference>
<protein>
    <submittedName>
        <fullName evidence="6">ABC transport system ATP-binding protein</fullName>
    </submittedName>
</protein>
<dbReference type="EMBL" id="JAUSQW010000001">
    <property type="protein sequence ID" value="MDP9800841.1"/>
    <property type="molecule type" value="Genomic_DNA"/>
</dbReference>
<keyword evidence="2" id="KW-0813">Transport</keyword>
<comment type="caution">
    <text evidence="6">The sequence shown here is derived from an EMBL/GenBank/DDBJ whole genome shotgun (WGS) entry which is preliminary data.</text>
</comment>
<gene>
    <name evidence="6" type="ORF">J2S49_000917</name>
</gene>
<dbReference type="SMART" id="SM00382">
    <property type="entry name" value="AAA"/>
    <property type="match status" value="1"/>
</dbReference>
<sequence>MALLEVHNLTKKYGNRTIIDSLSFSLEPTQTMAIMGESGAGKSTLLNMIGLLEPPTSGTIQIAGNNAPGINSATATKLRRNTVSYLFQSYALLESHTALENVLLGMKYSQLPKKDREAEVRRVLKRLGLRDVIDAKVFTLSGGEQQRVAIARCMLKPGQLILADEPTGALDHHLASVVLDELFALCHEYGKALVVVTHDAEVAARCELQLSIGRVA</sequence>
<dbReference type="InterPro" id="IPR003439">
    <property type="entry name" value="ABC_transporter-like_ATP-bd"/>
</dbReference>
<keyword evidence="7" id="KW-1185">Reference proteome</keyword>
<dbReference type="InterPro" id="IPR003593">
    <property type="entry name" value="AAA+_ATPase"/>
</dbReference>
<dbReference type="PROSITE" id="PS50893">
    <property type="entry name" value="ABC_TRANSPORTER_2"/>
    <property type="match status" value="1"/>
</dbReference>
<dbReference type="InterPro" id="IPR017911">
    <property type="entry name" value="MacB-like_ATP-bd"/>
</dbReference>
<evidence type="ECO:0000256" key="3">
    <source>
        <dbReference type="ARBA" id="ARBA00022741"/>
    </source>
</evidence>
<reference evidence="6 7" key="1">
    <citation type="submission" date="2023-07" db="EMBL/GenBank/DDBJ databases">
        <title>Sequencing the genomes of 1000 actinobacteria strains.</title>
        <authorList>
            <person name="Klenk H.-P."/>
        </authorList>
    </citation>
    <scope>NUCLEOTIDE SEQUENCE [LARGE SCALE GENOMIC DNA]</scope>
    <source>
        <strain evidence="6 7">DSM 102162</strain>
    </source>
</reference>
<comment type="similarity">
    <text evidence="1">Belongs to the ABC transporter superfamily.</text>
</comment>
<evidence type="ECO:0000256" key="2">
    <source>
        <dbReference type="ARBA" id="ARBA00022448"/>
    </source>
</evidence>
<evidence type="ECO:0000256" key="1">
    <source>
        <dbReference type="ARBA" id="ARBA00005417"/>
    </source>
</evidence>
<evidence type="ECO:0000313" key="6">
    <source>
        <dbReference type="EMBL" id="MDP9800841.1"/>
    </source>
</evidence>
<dbReference type="PANTHER" id="PTHR42798:SF7">
    <property type="entry name" value="ALPHA-D-RIBOSE 1-METHYLPHOSPHONATE 5-TRIPHOSPHATE SYNTHASE SUBUNIT PHNL"/>
    <property type="match status" value="1"/>
</dbReference>
<dbReference type="PROSITE" id="PS00211">
    <property type="entry name" value="ABC_TRANSPORTER_1"/>
    <property type="match status" value="1"/>
</dbReference>
<keyword evidence="3" id="KW-0547">Nucleotide-binding</keyword>
<name>A0ABT9NCA3_9ACTO</name>
<evidence type="ECO:0000313" key="7">
    <source>
        <dbReference type="Proteomes" id="UP001235966"/>
    </source>
</evidence>
<dbReference type="SUPFAM" id="SSF52540">
    <property type="entry name" value="P-loop containing nucleoside triphosphate hydrolases"/>
    <property type="match status" value="1"/>
</dbReference>
<dbReference type="InterPro" id="IPR017871">
    <property type="entry name" value="ABC_transporter-like_CS"/>
</dbReference>
<dbReference type="Gene3D" id="3.40.50.300">
    <property type="entry name" value="P-loop containing nucleotide triphosphate hydrolases"/>
    <property type="match status" value="1"/>
</dbReference>
<keyword evidence="4 6" id="KW-0067">ATP-binding</keyword>